<dbReference type="Gene3D" id="3.30.1330.60">
    <property type="entry name" value="OmpA-like domain"/>
    <property type="match status" value="2"/>
</dbReference>
<dbReference type="InterPro" id="IPR006665">
    <property type="entry name" value="OmpA-like"/>
</dbReference>
<sequence>MMLKIFLIVGLLLTTNFCLSQDTGKNEKIISVMSTVYFETDSDQFYHDSRKTIEDLFLFKNGSVVKQIILTGFCDERGSNSYNKDLALRRVKNVQDFFNSKGNFDPSIFEIHVRGELNPGDLEYFEGDYQLNRRVQINVSYEYPDSTLLNRNRDSEVIAVESQEKSLQKISSKITDSLKLNDKLVFNNVIFYPGTHRLREISYPVMDSMINSLMIHKKYEIEIQGHICCNGYNEPGLDKDTGQWNLSTARAEQIKRFFVKYGLDPTRFTTIGKMANFKTGKSDFYDRRVELRITAIRENETEKE</sequence>
<dbReference type="AlphaFoldDB" id="A0A2S6IKU2"/>
<dbReference type="SUPFAM" id="SSF103088">
    <property type="entry name" value="OmpA-like"/>
    <property type="match status" value="2"/>
</dbReference>
<keyword evidence="1" id="KW-0472">Membrane</keyword>
<protein>
    <submittedName>
        <fullName evidence="4">OmpA family protein</fullName>
    </submittedName>
</protein>
<dbReference type="CDD" id="cd07185">
    <property type="entry name" value="OmpA_C-like"/>
    <property type="match status" value="1"/>
</dbReference>
<dbReference type="EMBL" id="PTJE01000003">
    <property type="protein sequence ID" value="PPK94829.1"/>
    <property type="molecule type" value="Genomic_DNA"/>
</dbReference>
<proteinExistence type="predicted"/>
<feature type="signal peptide" evidence="2">
    <location>
        <begin position="1"/>
        <end position="20"/>
    </location>
</feature>
<dbReference type="GO" id="GO:0016020">
    <property type="term" value="C:membrane"/>
    <property type="evidence" value="ECO:0007669"/>
    <property type="project" value="UniProtKB-UniRule"/>
</dbReference>
<evidence type="ECO:0000313" key="5">
    <source>
        <dbReference type="Proteomes" id="UP000239002"/>
    </source>
</evidence>
<keyword evidence="2" id="KW-0732">Signal</keyword>
<keyword evidence="5" id="KW-1185">Reference proteome</keyword>
<name>A0A2S6IKU2_9FLAO</name>
<feature type="chain" id="PRO_5015397849" evidence="2">
    <location>
        <begin position="21"/>
        <end position="304"/>
    </location>
</feature>
<organism evidence="4 5">
    <name type="scientific">Nonlabens xylanidelens</name>
    <dbReference type="NCBI Taxonomy" id="191564"/>
    <lineage>
        <taxon>Bacteria</taxon>
        <taxon>Pseudomonadati</taxon>
        <taxon>Bacteroidota</taxon>
        <taxon>Flavobacteriia</taxon>
        <taxon>Flavobacteriales</taxon>
        <taxon>Flavobacteriaceae</taxon>
        <taxon>Nonlabens</taxon>
    </lineage>
</organism>
<dbReference type="PANTHER" id="PTHR30329">
    <property type="entry name" value="STATOR ELEMENT OF FLAGELLAR MOTOR COMPLEX"/>
    <property type="match status" value="1"/>
</dbReference>
<dbReference type="PROSITE" id="PS51123">
    <property type="entry name" value="OMPA_2"/>
    <property type="match status" value="2"/>
</dbReference>
<dbReference type="InterPro" id="IPR036737">
    <property type="entry name" value="OmpA-like_sf"/>
</dbReference>
<dbReference type="Proteomes" id="UP000239002">
    <property type="component" value="Unassembled WGS sequence"/>
</dbReference>
<comment type="caution">
    <text evidence="4">The sequence shown here is derived from an EMBL/GenBank/DDBJ whole genome shotgun (WGS) entry which is preliminary data.</text>
</comment>
<accession>A0A2S6IKU2</accession>
<gene>
    <name evidence="4" type="ORF">LY01_01582</name>
</gene>
<dbReference type="PANTHER" id="PTHR30329:SF21">
    <property type="entry name" value="LIPOPROTEIN YIAD-RELATED"/>
    <property type="match status" value="1"/>
</dbReference>
<evidence type="ECO:0000313" key="4">
    <source>
        <dbReference type="EMBL" id="PPK94829.1"/>
    </source>
</evidence>
<dbReference type="RefSeq" id="WP_170034566.1">
    <property type="nucleotide sequence ID" value="NZ_MQVW01000024.1"/>
</dbReference>
<feature type="domain" description="OmpA-like" evidence="3">
    <location>
        <begin position="25"/>
        <end position="143"/>
    </location>
</feature>
<dbReference type="InterPro" id="IPR050330">
    <property type="entry name" value="Bact_OuterMem_StrucFunc"/>
</dbReference>
<feature type="domain" description="OmpA-like" evidence="3">
    <location>
        <begin position="178"/>
        <end position="297"/>
    </location>
</feature>
<evidence type="ECO:0000259" key="3">
    <source>
        <dbReference type="PROSITE" id="PS51123"/>
    </source>
</evidence>
<reference evidence="4 5" key="1">
    <citation type="submission" date="2018-02" db="EMBL/GenBank/DDBJ databases">
        <title>Genomic Encyclopedia of Archaeal and Bacterial Type Strains, Phase II (KMG-II): from individual species to whole genera.</title>
        <authorList>
            <person name="Goeker M."/>
        </authorList>
    </citation>
    <scope>NUCLEOTIDE SEQUENCE [LARGE SCALE GENOMIC DNA]</scope>
    <source>
        <strain evidence="4 5">DSM 16809</strain>
    </source>
</reference>
<evidence type="ECO:0000256" key="1">
    <source>
        <dbReference type="PROSITE-ProRule" id="PRU00473"/>
    </source>
</evidence>
<evidence type="ECO:0000256" key="2">
    <source>
        <dbReference type="SAM" id="SignalP"/>
    </source>
</evidence>
<dbReference type="Pfam" id="PF00691">
    <property type="entry name" value="OmpA"/>
    <property type="match status" value="2"/>
</dbReference>